<reference evidence="4 5" key="1">
    <citation type="submission" date="2019-08" db="EMBL/GenBank/DDBJ databases">
        <authorList>
            <person name="Karlyshev A.V."/>
        </authorList>
    </citation>
    <scope>NUCLEOTIDE SEQUENCE [LARGE SCALE GENOMIC DNA]</scope>
    <source>
        <strain evidence="4 5">Alg18-2.2</strain>
    </source>
</reference>
<name>A0A5C8KYB7_9GAMM</name>
<dbReference type="EMBL" id="VRTS01000001">
    <property type="protein sequence ID" value="TXK65816.1"/>
    <property type="molecule type" value="Genomic_DNA"/>
</dbReference>
<keyword evidence="5" id="KW-1185">Reference proteome</keyword>
<dbReference type="Pfam" id="PF02657">
    <property type="entry name" value="SufE"/>
    <property type="match status" value="1"/>
</dbReference>
<evidence type="ECO:0000313" key="4">
    <source>
        <dbReference type="EMBL" id="TXK65816.1"/>
    </source>
</evidence>
<dbReference type="AlphaFoldDB" id="A0A5C8KYB7"/>
<dbReference type="InterPro" id="IPR003808">
    <property type="entry name" value="Fe-S_metab-assoc_dom"/>
</dbReference>
<evidence type="ECO:0000256" key="2">
    <source>
        <dbReference type="SAM" id="MobiDB-lite"/>
    </source>
</evidence>
<proteinExistence type="inferred from homology"/>
<accession>A0A5C8KYB7</accession>
<dbReference type="SUPFAM" id="SSF82649">
    <property type="entry name" value="SufE/NifU"/>
    <property type="match status" value="1"/>
</dbReference>
<feature type="domain" description="Fe-S metabolism associated" evidence="3">
    <location>
        <begin position="53"/>
        <end position="171"/>
    </location>
</feature>
<dbReference type="OrthoDB" id="9799320at2"/>
<organism evidence="4 5">
    <name type="scientific">Alkalisalibacterium limincola</name>
    <dbReference type="NCBI Taxonomy" id="2699169"/>
    <lineage>
        <taxon>Bacteria</taxon>
        <taxon>Pseudomonadati</taxon>
        <taxon>Pseudomonadota</taxon>
        <taxon>Gammaproteobacteria</taxon>
        <taxon>Lysobacterales</taxon>
        <taxon>Lysobacteraceae</taxon>
        <taxon>Alkalisalibacterium</taxon>
    </lineage>
</organism>
<gene>
    <name evidence="4" type="ORF">FU658_01555</name>
</gene>
<dbReference type="PANTHER" id="PTHR43597:SF5">
    <property type="entry name" value="SUFE-LIKE PROTEIN 2, CHLOROPLASTIC"/>
    <property type="match status" value="1"/>
</dbReference>
<evidence type="ECO:0000259" key="3">
    <source>
        <dbReference type="Pfam" id="PF02657"/>
    </source>
</evidence>
<dbReference type="PANTHER" id="PTHR43597">
    <property type="entry name" value="SULFUR ACCEPTOR PROTEIN CSDE"/>
    <property type="match status" value="1"/>
</dbReference>
<feature type="region of interest" description="Disordered" evidence="2">
    <location>
        <begin position="1"/>
        <end position="34"/>
    </location>
</feature>
<comment type="caution">
    <text evidence="4">The sequence shown here is derived from an EMBL/GenBank/DDBJ whole genome shotgun (WGS) entry which is preliminary data.</text>
</comment>
<evidence type="ECO:0000256" key="1">
    <source>
        <dbReference type="ARBA" id="ARBA00010282"/>
    </source>
</evidence>
<dbReference type="Gene3D" id="3.90.1010.10">
    <property type="match status" value="1"/>
</dbReference>
<feature type="compositionally biased region" description="Low complexity" evidence="2">
    <location>
        <begin position="1"/>
        <end position="26"/>
    </location>
</feature>
<dbReference type="Proteomes" id="UP000321248">
    <property type="component" value="Unassembled WGS sequence"/>
</dbReference>
<evidence type="ECO:0000313" key="5">
    <source>
        <dbReference type="Proteomes" id="UP000321248"/>
    </source>
</evidence>
<sequence>MRCATSSPPKASASRTRPRASAGAAADPHHGDHALNALPTEPSAEAAQAAIAEEFGFFGDWTERYQYLIDLGRKLPPFPEELKTEDHRLLGCQSMVWIVPGGDRSRMTFQAVSDSAIVSGLIYLALRVYGGRPAEEILATEPDYIERIGLSRHLSPTRSNGLAALLASIKDSARTALDP</sequence>
<protein>
    <submittedName>
        <fullName evidence="4">SufE family protein</fullName>
    </submittedName>
</protein>
<comment type="similarity">
    <text evidence="1">Belongs to the SufE family.</text>
</comment>